<accession>A0A4R2KRX9</accession>
<name>A0A4R2KRX9_9GAMM</name>
<evidence type="ECO:0000313" key="1">
    <source>
        <dbReference type="EMBL" id="TCO75537.1"/>
    </source>
</evidence>
<evidence type="ECO:0000313" key="2">
    <source>
        <dbReference type="Proteomes" id="UP000294980"/>
    </source>
</evidence>
<dbReference type="PROSITE" id="PS51318">
    <property type="entry name" value="TAT"/>
    <property type="match status" value="1"/>
</dbReference>
<dbReference type="EMBL" id="SLWX01000008">
    <property type="protein sequence ID" value="TCO75537.1"/>
    <property type="molecule type" value="Genomic_DNA"/>
</dbReference>
<dbReference type="RefSeq" id="WP_117317936.1">
    <property type="nucleotide sequence ID" value="NZ_QQSW01000010.1"/>
</dbReference>
<organism evidence="1 2">
    <name type="scientific">Chromatocurvus halotolerans</name>
    <dbReference type="NCBI Taxonomy" id="1132028"/>
    <lineage>
        <taxon>Bacteria</taxon>
        <taxon>Pseudomonadati</taxon>
        <taxon>Pseudomonadota</taxon>
        <taxon>Gammaproteobacteria</taxon>
        <taxon>Cellvibrionales</taxon>
        <taxon>Halieaceae</taxon>
        <taxon>Chromatocurvus</taxon>
    </lineage>
</organism>
<dbReference type="InterPro" id="IPR006311">
    <property type="entry name" value="TAT_signal"/>
</dbReference>
<protein>
    <submittedName>
        <fullName evidence="1">Uncharacterized protein</fullName>
    </submittedName>
</protein>
<comment type="caution">
    <text evidence="1">The sequence shown here is derived from an EMBL/GenBank/DDBJ whole genome shotgun (WGS) entry which is preliminary data.</text>
</comment>
<dbReference type="Proteomes" id="UP000294980">
    <property type="component" value="Unassembled WGS sequence"/>
</dbReference>
<gene>
    <name evidence="1" type="ORF">EV688_108103</name>
</gene>
<keyword evidence="2" id="KW-1185">Reference proteome</keyword>
<sequence length="457" mass="48008">MTYRDHFRPLDRREFIKRAGAVVGGAILLPYGCSESQSGVTDNAPPTQYTFFRILDSSSPVLPKAAEITPGIMINDAGRILFYGDLGGDNYALFELFMDYTASGPVVREAQIVVETGQAYDGGPAVQRIHRADTNGRGDISLVLDFSETGTGPAEPAELPAVFLRAENRLQRILSFGDKGPDGAMFGGAFGDLAINNDRDVLLVSHYVSAEKDFGHGVFSLPEASLTASRLLQSSGTALQGRNDAFIRGFGLVDRYGGGNYLAQTQVATQSPLTAGAGGPGSGSVGSLLQGNVQAGRTAAPPRVLSAPQTLSLESEVSGEIIMGPRAGADNAAAWITHSPDGEQQRLFFSSNARPVSEIANTVGDPAIFSLSAPVLSGNGTLSYLQINDDEQRPPELKVVGADAPVTVLQVGDRIGGEAITGLMYGYHSRQADEAGRIVVYAEFGEGEAAILVGIPA</sequence>
<proteinExistence type="predicted"/>
<dbReference type="AlphaFoldDB" id="A0A4R2KRX9"/>
<reference evidence="1 2" key="1">
    <citation type="submission" date="2019-03" db="EMBL/GenBank/DDBJ databases">
        <title>Genomic Encyclopedia of Type Strains, Phase IV (KMG-IV): sequencing the most valuable type-strain genomes for metagenomic binning, comparative biology and taxonomic classification.</title>
        <authorList>
            <person name="Goeker M."/>
        </authorList>
    </citation>
    <scope>NUCLEOTIDE SEQUENCE [LARGE SCALE GENOMIC DNA]</scope>
    <source>
        <strain evidence="1 2">DSM 23344</strain>
    </source>
</reference>
<dbReference type="OrthoDB" id="10019095at2"/>